<dbReference type="OrthoDB" id="5770459at2"/>
<evidence type="ECO:0000259" key="1">
    <source>
        <dbReference type="Pfam" id="PF09722"/>
    </source>
</evidence>
<reference evidence="2 3" key="1">
    <citation type="submission" date="2018-05" db="EMBL/GenBank/DDBJ databases">
        <title>Genomic Encyclopedia of Archaeal and Bacterial Type Strains, Phase II (KMG-II): from individual species to whole genera.</title>
        <authorList>
            <person name="Goeker M."/>
        </authorList>
    </citation>
    <scope>NUCLEOTIDE SEQUENCE [LARGE SCALE GENOMIC DNA]</scope>
    <source>
        <strain evidence="2 3">DSM 22214</strain>
    </source>
</reference>
<dbReference type="InterPro" id="IPR011979">
    <property type="entry name" value="Antitox_Xre"/>
</dbReference>
<evidence type="ECO:0000313" key="3">
    <source>
        <dbReference type="Proteomes" id="UP000245489"/>
    </source>
</evidence>
<feature type="domain" description="Antitoxin Xre/MbcA/ParS-like toxin-binding" evidence="1">
    <location>
        <begin position="89"/>
        <end position="138"/>
    </location>
</feature>
<accession>A0A316DKX2</accession>
<dbReference type="Proteomes" id="UP000245489">
    <property type="component" value="Unassembled WGS sequence"/>
</dbReference>
<protein>
    <submittedName>
        <fullName evidence="2">Putative toxin-antitoxin system antitoxin component (TIGR02293 family)</fullName>
    </submittedName>
</protein>
<dbReference type="AlphaFoldDB" id="A0A316DKX2"/>
<dbReference type="Pfam" id="PF09722">
    <property type="entry name" value="Xre_MbcA_ParS_C"/>
    <property type="match status" value="1"/>
</dbReference>
<evidence type="ECO:0000313" key="2">
    <source>
        <dbReference type="EMBL" id="PWK18907.1"/>
    </source>
</evidence>
<gene>
    <name evidence="2" type="ORF">LV89_04042</name>
</gene>
<dbReference type="EMBL" id="QGGO01000028">
    <property type="protein sequence ID" value="PWK18907.1"/>
    <property type="molecule type" value="Genomic_DNA"/>
</dbReference>
<dbReference type="RefSeq" id="WP_109744702.1">
    <property type="nucleotide sequence ID" value="NZ_QGGO01000028.1"/>
</dbReference>
<proteinExistence type="predicted"/>
<sequence length="141" mass="15835">MEVQEEAAIYAKYAPQIRGNISIVLNARKGLSASVLYDIILLTGFKKEQIATLFNTSAKTITRYTQEGKNLDVVNSEHALKLIALFKKGNEIFSELEAFRKWIMKPAYGLGWEIPAELMETSGGIELIMEELYRIEFGATA</sequence>
<comment type="caution">
    <text evidence="2">The sequence shown here is derived from an EMBL/GenBank/DDBJ whole genome shotgun (WGS) entry which is preliminary data.</text>
</comment>
<organism evidence="2 3">
    <name type="scientific">Arcicella aurantiaca</name>
    <dbReference type="NCBI Taxonomy" id="591202"/>
    <lineage>
        <taxon>Bacteria</taxon>
        <taxon>Pseudomonadati</taxon>
        <taxon>Bacteroidota</taxon>
        <taxon>Cytophagia</taxon>
        <taxon>Cytophagales</taxon>
        <taxon>Flectobacillaceae</taxon>
        <taxon>Arcicella</taxon>
    </lineage>
</organism>
<dbReference type="InterPro" id="IPR024467">
    <property type="entry name" value="Xre/MbcA/ParS-like_toxin-bd"/>
</dbReference>
<keyword evidence="3" id="KW-1185">Reference proteome</keyword>
<dbReference type="NCBIfam" id="TIGR02293">
    <property type="entry name" value="TAS_TIGR02293"/>
    <property type="match status" value="1"/>
</dbReference>
<name>A0A316DKX2_9BACT</name>